<dbReference type="AlphaFoldDB" id="A0A072NHK7"/>
<dbReference type="InterPro" id="IPR050640">
    <property type="entry name" value="Bact_2-comp_sensor_kinase"/>
</dbReference>
<evidence type="ECO:0000256" key="4">
    <source>
        <dbReference type="ARBA" id="ARBA00022989"/>
    </source>
</evidence>
<feature type="transmembrane region" description="Helical" evidence="6">
    <location>
        <begin position="152"/>
        <end position="170"/>
    </location>
</feature>
<dbReference type="PATRIC" id="fig|1348973.3.peg.3642"/>
<dbReference type="GO" id="GO:0005886">
    <property type="term" value="C:plasma membrane"/>
    <property type="evidence" value="ECO:0007669"/>
    <property type="project" value="UniProtKB-SubCell"/>
</dbReference>
<dbReference type="Proteomes" id="UP000027936">
    <property type="component" value="Unassembled WGS sequence"/>
</dbReference>
<feature type="transmembrane region" description="Helical" evidence="6">
    <location>
        <begin position="120"/>
        <end position="140"/>
    </location>
</feature>
<evidence type="ECO:0000256" key="6">
    <source>
        <dbReference type="SAM" id="Phobius"/>
    </source>
</evidence>
<dbReference type="GO" id="GO:0000155">
    <property type="term" value="F:phosphorelay sensor kinase activity"/>
    <property type="evidence" value="ECO:0007669"/>
    <property type="project" value="InterPro"/>
</dbReference>
<organism evidence="8 9">
    <name type="scientific">Schinkia azotoformans MEV2011</name>
    <dbReference type="NCBI Taxonomy" id="1348973"/>
    <lineage>
        <taxon>Bacteria</taxon>
        <taxon>Bacillati</taxon>
        <taxon>Bacillota</taxon>
        <taxon>Bacilli</taxon>
        <taxon>Bacillales</taxon>
        <taxon>Bacillaceae</taxon>
        <taxon>Calidifontibacillus/Schinkia group</taxon>
        <taxon>Schinkia</taxon>
    </lineage>
</organism>
<evidence type="ECO:0000256" key="5">
    <source>
        <dbReference type="ARBA" id="ARBA00023136"/>
    </source>
</evidence>
<comment type="caution">
    <text evidence="8">The sequence shown here is derived from an EMBL/GenBank/DDBJ whole genome shotgun (WGS) entry which is preliminary data.</text>
</comment>
<keyword evidence="5 6" id="KW-0472">Membrane</keyword>
<evidence type="ECO:0000313" key="8">
    <source>
        <dbReference type="EMBL" id="KEF37006.1"/>
    </source>
</evidence>
<evidence type="ECO:0000259" key="7">
    <source>
        <dbReference type="Pfam" id="PF07694"/>
    </source>
</evidence>
<feature type="transmembrane region" description="Helical" evidence="6">
    <location>
        <begin position="6"/>
        <end position="23"/>
    </location>
</feature>
<feature type="domain" description="Signal transduction histidine kinase 5TM receptor LytS transmembrane region" evidence="7">
    <location>
        <begin position="26"/>
        <end position="204"/>
    </location>
</feature>
<evidence type="ECO:0000256" key="1">
    <source>
        <dbReference type="ARBA" id="ARBA00004651"/>
    </source>
</evidence>
<dbReference type="Gene3D" id="1.10.1760.20">
    <property type="match status" value="1"/>
</dbReference>
<name>A0A072NHK7_SCHAZ</name>
<keyword evidence="3 6" id="KW-0812">Transmembrane</keyword>
<keyword evidence="2" id="KW-1003">Cell membrane</keyword>
<evidence type="ECO:0000256" key="2">
    <source>
        <dbReference type="ARBA" id="ARBA00022475"/>
    </source>
</evidence>
<gene>
    <name evidence="8" type="ORF">M670_03760</name>
</gene>
<dbReference type="InterPro" id="IPR011620">
    <property type="entry name" value="Sig_transdc_His_kinase_LytS_TM"/>
</dbReference>
<protein>
    <submittedName>
        <fullName evidence="8">Putative regulator of cell autolysis</fullName>
    </submittedName>
</protein>
<feature type="transmembrane region" description="Helical" evidence="6">
    <location>
        <begin position="43"/>
        <end position="61"/>
    </location>
</feature>
<dbReference type="EMBL" id="JJRY01000019">
    <property type="protein sequence ID" value="KEF37006.1"/>
    <property type="molecule type" value="Genomic_DNA"/>
</dbReference>
<keyword evidence="4 6" id="KW-1133">Transmembrane helix</keyword>
<dbReference type="Pfam" id="PF07694">
    <property type="entry name" value="5TM-5TMR_LYT"/>
    <property type="match status" value="1"/>
</dbReference>
<dbReference type="PANTHER" id="PTHR34220">
    <property type="entry name" value="SENSOR HISTIDINE KINASE YPDA"/>
    <property type="match status" value="1"/>
</dbReference>
<sequence>MFELLITMLERLGIIVAIAFILTRLKFFRGMIYQDELNRRQKLVAIVFFGFFGIIGTYTGLSLNTESLQFNRWASDLTSDEALANSRVIGVVLAGLLGGYKVGLGAGLIAGIHRFTLGGFTAFSCGFASIIAGYISGYFYKKNKHIKLSTAFIIAATAEALQMLVILLFSQPFEKAWALVEIIGIPMIVANGLGCTLFLMIIKSVINEGERVGAVQAQKTLRIADKTLAYLRHGLNQETAHEVCHIIQDEIKATAVAMTNTTKFGTCRPGS</sequence>
<proteinExistence type="predicted"/>
<feature type="transmembrane region" description="Helical" evidence="6">
    <location>
        <begin position="176"/>
        <end position="202"/>
    </location>
</feature>
<dbReference type="PANTHER" id="PTHR34220:SF7">
    <property type="entry name" value="SENSOR HISTIDINE KINASE YPDA"/>
    <property type="match status" value="1"/>
</dbReference>
<evidence type="ECO:0000256" key="3">
    <source>
        <dbReference type="ARBA" id="ARBA00022692"/>
    </source>
</evidence>
<dbReference type="GO" id="GO:0071555">
    <property type="term" value="P:cell wall organization"/>
    <property type="evidence" value="ECO:0007669"/>
    <property type="project" value="InterPro"/>
</dbReference>
<reference evidence="8 9" key="1">
    <citation type="submission" date="2014-04" db="EMBL/GenBank/DDBJ databases">
        <title>Draft genome sequence of Bacillus azotoformans MEV2011, a (co-) denitrifying strain unable to grow in the presence of oxygen.</title>
        <authorList>
            <person name="Nielsen M."/>
            <person name="Schreiber L."/>
            <person name="Finster K."/>
            <person name="Schramm A."/>
        </authorList>
    </citation>
    <scope>NUCLEOTIDE SEQUENCE [LARGE SCALE GENOMIC DNA]</scope>
    <source>
        <strain evidence="8 9">MEV2011</strain>
    </source>
</reference>
<evidence type="ECO:0000313" key="9">
    <source>
        <dbReference type="Proteomes" id="UP000027936"/>
    </source>
</evidence>
<comment type="subcellular location">
    <subcellularLocation>
        <location evidence="1">Cell membrane</location>
        <topology evidence="1">Multi-pass membrane protein</topology>
    </subcellularLocation>
</comment>
<accession>A0A072NHK7</accession>